<comment type="similarity">
    <text evidence="1">Belongs to the NAPRTase family.</text>
</comment>
<feature type="domain" description="Nicotinate/nicotinamide phosphoribosyltransferase" evidence="10">
    <location>
        <begin position="257"/>
        <end position="504"/>
    </location>
</feature>
<organism evidence="12 13">
    <name type="scientific">Symbiodinium natans</name>
    <dbReference type="NCBI Taxonomy" id="878477"/>
    <lineage>
        <taxon>Eukaryota</taxon>
        <taxon>Sar</taxon>
        <taxon>Alveolata</taxon>
        <taxon>Dinophyceae</taxon>
        <taxon>Suessiales</taxon>
        <taxon>Symbiodiniaceae</taxon>
        <taxon>Symbiodinium</taxon>
    </lineage>
</organism>
<dbReference type="NCBIfam" id="NF006629">
    <property type="entry name" value="PRK09198.1"/>
    <property type="match status" value="1"/>
</dbReference>
<evidence type="ECO:0000256" key="4">
    <source>
        <dbReference type="ARBA" id="ARBA00022679"/>
    </source>
</evidence>
<evidence type="ECO:0000256" key="7">
    <source>
        <dbReference type="ARBA" id="ARBA00035036"/>
    </source>
</evidence>
<feature type="compositionally biased region" description="Basic and acidic residues" evidence="9">
    <location>
        <begin position="485"/>
        <end position="496"/>
    </location>
</feature>
<evidence type="ECO:0000313" key="12">
    <source>
        <dbReference type="EMBL" id="CAE7257620.1"/>
    </source>
</evidence>
<evidence type="ECO:0000259" key="10">
    <source>
        <dbReference type="Pfam" id="PF04095"/>
    </source>
</evidence>
<feature type="region of interest" description="Disordered" evidence="9">
    <location>
        <begin position="485"/>
        <end position="534"/>
    </location>
</feature>
<evidence type="ECO:0000256" key="1">
    <source>
        <dbReference type="ARBA" id="ARBA00010897"/>
    </source>
</evidence>
<proteinExistence type="inferred from homology"/>
<dbReference type="AlphaFoldDB" id="A0A812MFT9"/>
<gene>
    <name evidence="12" type="primary">NAMPT</name>
    <name evidence="12" type="ORF">SNAT2548_LOCUS13339</name>
</gene>
<evidence type="ECO:0000256" key="9">
    <source>
        <dbReference type="SAM" id="MobiDB-lite"/>
    </source>
</evidence>
<dbReference type="CDD" id="cd01569">
    <property type="entry name" value="PBEF_like"/>
    <property type="match status" value="1"/>
</dbReference>
<dbReference type="InterPro" id="IPR013785">
    <property type="entry name" value="Aldolase_TIM"/>
</dbReference>
<name>A0A812MFT9_9DINO</name>
<dbReference type="EMBL" id="CAJNDS010001391">
    <property type="protein sequence ID" value="CAE7257620.1"/>
    <property type="molecule type" value="Genomic_DNA"/>
</dbReference>
<dbReference type="Pfam" id="PF18127">
    <property type="entry name" value="NAMPT_N"/>
    <property type="match status" value="1"/>
</dbReference>
<keyword evidence="3" id="KW-0328">Glycosyltransferase</keyword>
<dbReference type="OrthoDB" id="193380at2759"/>
<dbReference type="InterPro" id="IPR041529">
    <property type="entry name" value="DUF5598"/>
</dbReference>
<evidence type="ECO:0000313" key="13">
    <source>
        <dbReference type="Proteomes" id="UP000604046"/>
    </source>
</evidence>
<dbReference type="Gene3D" id="3.20.20.70">
    <property type="entry name" value="Aldolase class I"/>
    <property type="match status" value="1"/>
</dbReference>
<dbReference type="GO" id="GO:0009435">
    <property type="term" value="P:NAD+ biosynthetic process"/>
    <property type="evidence" value="ECO:0007669"/>
    <property type="project" value="UniProtKB-UniPathway"/>
</dbReference>
<accession>A0A812MFT9</accession>
<evidence type="ECO:0000256" key="6">
    <source>
        <dbReference type="ARBA" id="ARBA00035024"/>
    </source>
</evidence>
<evidence type="ECO:0000256" key="5">
    <source>
        <dbReference type="ARBA" id="ARBA00035007"/>
    </source>
</evidence>
<dbReference type="InterPro" id="IPR036068">
    <property type="entry name" value="Nicotinate_pribotase-like_C"/>
</dbReference>
<keyword evidence="13" id="KW-1185">Reference proteome</keyword>
<sequence>MSVGAMDLQPISESLQQLAVDGAVEIERLKQVLLKIGMNGSDADSVLQLCQSDGKVQISEFMAWLSAKQSQPKHQCVAWNDNLILATDSYKFSHWKQYPPGTEYVYSYFESRGCDRGWDNVVFFGLQYFLKRYLLGTVITREKIDEAAALCSEHFNGEGLFYKEGFEYILEKHGGKLPISIKAIPEGMVMPTRTALFTMVNTDPKCFWLTNFLETLLVQVWYPMTVCTNSRYQKLSIHQELEATGNDFWAIPGGSAFKLHDFGFRGVSSVESAALGGAAHLVNFLGTDTVAALLCTKKYYHAKKAAGFSIPASEHSTITSWGVEGEVDAMKNMLSQYPQGLVACVSDSFDVFKACRDYWGSSLKDMIKGRISGDRWGRLVVRPDSGDPTETCVQILSILCEQFKEDVAVTNTGHKLLPPYLRVIQGDGVDFESVPKILGALKDAGFAADNMVFGSGGALLQKLNRDTFKCAFKCSEITVNGTPRDVFKDPITDKGKASKKGRLTVQRAADTTGNEEDKYRPRKDENGTPGGEGFLHYTADGQYVTVASGKGDPTKDLLVEVFRDGVLLRDWTLDEVRQRADIPNGPFSQTG</sequence>
<comment type="catalytic activity">
    <reaction evidence="8">
        <text>beta-nicotinamide D-ribonucleotide + diphosphate = 5-phospho-alpha-D-ribose 1-diphosphate + nicotinamide + H(+)</text>
        <dbReference type="Rhea" id="RHEA:16149"/>
        <dbReference type="ChEBI" id="CHEBI:14649"/>
        <dbReference type="ChEBI" id="CHEBI:15378"/>
        <dbReference type="ChEBI" id="CHEBI:17154"/>
        <dbReference type="ChEBI" id="CHEBI:33019"/>
        <dbReference type="ChEBI" id="CHEBI:58017"/>
        <dbReference type="EC" id="2.4.2.12"/>
    </reaction>
    <physiologicalReaction direction="right-to-left" evidence="8">
        <dbReference type="Rhea" id="RHEA:16151"/>
    </physiologicalReaction>
</comment>
<dbReference type="GO" id="GO:0047280">
    <property type="term" value="F:nicotinamide phosphoribosyltransferase activity"/>
    <property type="evidence" value="ECO:0007669"/>
    <property type="project" value="UniProtKB-EC"/>
</dbReference>
<dbReference type="PANTHER" id="PTHR43816">
    <property type="entry name" value="NICOTINAMIDE PHOSPHORIBOSYLTRANSFERASE"/>
    <property type="match status" value="1"/>
</dbReference>
<feature type="compositionally biased region" description="Basic and acidic residues" evidence="9">
    <location>
        <begin position="515"/>
        <end position="526"/>
    </location>
</feature>
<evidence type="ECO:0000256" key="2">
    <source>
        <dbReference type="ARBA" id="ARBA00022642"/>
    </source>
</evidence>
<keyword evidence="2" id="KW-0662">Pyridine nucleotide biosynthesis</keyword>
<reference evidence="12" key="1">
    <citation type="submission" date="2021-02" db="EMBL/GenBank/DDBJ databases">
        <authorList>
            <person name="Dougan E. K."/>
            <person name="Rhodes N."/>
            <person name="Thang M."/>
            <person name="Chan C."/>
        </authorList>
    </citation>
    <scope>NUCLEOTIDE SEQUENCE</scope>
</reference>
<protein>
    <recommendedName>
        <fullName evidence="7">Nicotinamide phosphoribosyltransferase</fullName>
        <ecNumber evidence="6">2.4.2.12</ecNumber>
    </recommendedName>
</protein>
<feature type="domain" description="Nicotinamide phosphoribosyltransferase N-terminal" evidence="11">
    <location>
        <begin position="82"/>
        <end position="181"/>
    </location>
</feature>
<dbReference type="UniPathway" id="UPA00253"/>
<dbReference type="EC" id="2.4.2.12" evidence="6"/>
<evidence type="ECO:0000256" key="3">
    <source>
        <dbReference type="ARBA" id="ARBA00022676"/>
    </source>
</evidence>
<dbReference type="PANTHER" id="PTHR43816:SF1">
    <property type="entry name" value="NICOTINAMIDE PHOSPHORIBOSYLTRANSFERASE"/>
    <property type="match status" value="1"/>
</dbReference>
<dbReference type="SUPFAM" id="SSF51690">
    <property type="entry name" value="Nicotinate/Quinolinate PRTase C-terminal domain-like"/>
    <property type="match status" value="1"/>
</dbReference>
<evidence type="ECO:0000259" key="11">
    <source>
        <dbReference type="Pfam" id="PF18127"/>
    </source>
</evidence>
<comment type="pathway">
    <text evidence="5">Cofactor biosynthesis; NAD(+) biosynthesis; nicotinamide D-ribonucleotide from 5-phospho-alpha-D-ribose 1-diphosphate and nicotinamide: step 1/1.</text>
</comment>
<evidence type="ECO:0000256" key="8">
    <source>
        <dbReference type="ARBA" id="ARBA00047835"/>
    </source>
</evidence>
<dbReference type="InterPro" id="IPR016471">
    <property type="entry name" value="Nicotinamide_PRibTrfase"/>
</dbReference>
<comment type="caution">
    <text evidence="12">The sequence shown here is derived from an EMBL/GenBank/DDBJ whole genome shotgun (WGS) entry which is preliminary data.</text>
</comment>
<dbReference type="Pfam" id="PF04095">
    <property type="entry name" value="NAPRTase"/>
    <property type="match status" value="1"/>
</dbReference>
<keyword evidence="4" id="KW-0808">Transferase</keyword>
<dbReference type="InterPro" id="IPR041525">
    <property type="entry name" value="N/Namide_PRibTrfase"/>
</dbReference>
<dbReference type="Proteomes" id="UP000604046">
    <property type="component" value="Unassembled WGS sequence"/>
</dbReference>